<dbReference type="EMBL" id="JAAMPC010000016">
    <property type="protein sequence ID" value="KAG2250902.1"/>
    <property type="molecule type" value="Genomic_DNA"/>
</dbReference>
<dbReference type="PANTHER" id="PTHR33710:SF79">
    <property type="entry name" value="OS06G0205337 PROTEIN"/>
    <property type="match status" value="1"/>
</dbReference>
<organism evidence="2 3">
    <name type="scientific">Brassica carinata</name>
    <name type="common">Ethiopian mustard</name>
    <name type="synonym">Abyssinian cabbage</name>
    <dbReference type="NCBI Taxonomy" id="52824"/>
    <lineage>
        <taxon>Eukaryota</taxon>
        <taxon>Viridiplantae</taxon>
        <taxon>Streptophyta</taxon>
        <taxon>Embryophyta</taxon>
        <taxon>Tracheophyta</taxon>
        <taxon>Spermatophyta</taxon>
        <taxon>Magnoliopsida</taxon>
        <taxon>eudicotyledons</taxon>
        <taxon>Gunneridae</taxon>
        <taxon>Pentapetalae</taxon>
        <taxon>rosids</taxon>
        <taxon>malvids</taxon>
        <taxon>Brassicales</taxon>
        <taxon>Brassicaceae</taxon>
        <taxon>Brassiceae</taxon>
        <taxon>Brassica</taxon>
    </lineage>
</organism>
<feature type="compositionally biased region" description="Polar residues" evidence="1">
    <location>
        <begin position="82"/>
        <end position="103"/>
    </location>
</feature>
<dbReference type="InterPro" id="IPR036691">
    <property type="entry name" value="Endo/exonu/phosph_ase_sf"/>
</dbReference>
<evidence type="ECO:0008006" key="4">
    <source>
        <dbReference type="Google" id="ProtNLM"/>
    </source>
</evidence>
<reference evidence="2 3" key="1">
    <citation type="submission" date="2020-02" db="EMBL/GenBank/DDBJ databases">
        <authorList>
            <person name="Ma Q."/>
            <person name="Huang Y."/>
            <person name="Song X."/>
            <person name="Pei D."/>
        </authorList>
    </citation>
    <scope>NUCLEOTIDE SEQUENCE [LARGE SCALE GENOMIC DNA]</scope>
    <source>
        <strain evidence="2">Sxm20200214</strain>
        <tissue evidence="2">Leaf</tissue>
    </source>
</reference>
<evidence type="ECO:0000313" key="3">
    <source>
        <dbReference type="Proteomes" id="UP000886595"/>
    </source>
</evidence>
<protein>
    <recommendedName>
        <fullName evidence="4">Endonuclease/exonuclease/phosphatase domain-containing protein</fullName>
    </recommendedName>
</protein>
<dbReference type="SUPFAM" id="SSF56219">
    <property type="entry name" value="DNase I-like"/>
    <property type="match status" value="1"/>
</dbReference>
<gene>
    <name evidence="2" type="ORF">Bca52824_081038</name>
</gene>
<dbReference type="Proteomes" id="UP000886595">
    <property type="component" value="Unassembled WGS sequence"/>
</dbReference>
<comment type="caution">
    <text evidence="2">The sequence shown here is derived from an EMBL/GenBank/DDBJ whole genome shotgun (WGS) entry which is preliminary data.</text>
</comment>
<name>A0A8X7PHN9_BRACI</name>
<dbReference type="OrthoDB" id="1111338at2759"/>
<feature type="region of interest" description="Disordered" evidence="1">
    <location>
        <begin position="68"/>
        <end position="114"/>
    </location>
</feature>
<dbReference type="PANTHER" id="PTHR33710">
    <property type="entry name" value="BNAC02G09200D PROTEIN"/>
    <property type="match status" value="1"/>
</dbReference>
<dbReference type="AlphaFoldDB" id="A0A8X7PHN9"/>
<accession>A0A8X7PHN9</accession>
<evidence type="ECO:0000256" key="1">
    <source>
        <dbReference type="SAM" id="MobiDB-lite"/>
    </source>
</evidence>
<keyword evidence="3" id="KW-1185">Reference proteome</keyword>
<proteinExistence type="predicted"/>
<evidence type="ECO:0000313" key="2">
    <source>
        <dbReference type="EMBL" id="KAG2250902.1"/>
    </source>
</evidence>
<dbReference type="Gene3D" id="3.60.10.10">
    <property type="entry name" value="Endonuclease/exonuclease/phosphatase"/>
    <property type="match status" value="1"/>
</dbReference>
<sequence length="703" mass="80208">MTIFYWLVNVKKWALVTGNGGKTSPAREVESCHSPNGFQLLRDLQEEGEISDDDSSQSDTAEETLDVALEKNPQGGDVVGLTGQTRRPANGGSKTSNQKQNTVVRGRGRGSKRHTVKARDLVLVAAQQQKGQQPSKKENFRKVFDATFPGWKFVHNYSNHRLGRIWVCYSDEVDVHLVSTSAQIITLWVKYKESGDTFLCSFVYAFNKANERRELWREMEIIGRSVGQNPWIIQGDFNVALTSQEQSGSMNNGVDRNAIKDFQDVVLKCDMMDIAKVGPTFTWTNCQDDNPISKKLDRVMANSSWINVFPQSFATFEAGGVSDHLRMHVQLRDISPSNAKPFKFFTHVTSHPRFLEVVGRIWNESPPLFHSRAALGKLQEKLKALKMEMRGLNRDLYGDLPERVKMAYEDLCAKQTEAMESPQTSTFEAASDAWEHWHHISGIEEQFYYQKSRVQWLGLGDRNSRFFHKVTQSRNIGNTIRRIVTNDGEILTTPSEIKREAVDHFKTFLNGSHQVEMRTTHEELSQLIEHRCTNEDAIKMQAPVQPAEIQEDTGLGSWVWRKLLRFKNHARSFIRMDIKSGMTVRFWTDLWHHRGRLIEITGEIGTQKLGIPRNATINEVLRSRTGSQLVSVSVNGAAFKGVYSVENRRSRAIIFTSRVRIRSLYGCRRLEGLSSESSGHDSSAVYQWWRRFCLFPNNGNLAK</sequence>